<keyword evidence="1" id="KW-1133">Transmembrane helix</keyword>
<keyword evidence="3" id="KW-1185">Reference proteome</keyword>
<dbReference type="Proteomes" id="UP000318478">
    <property type="component" value="Unassembled WGS sequence"/>
</dbReference>
<evidence type="ECO:0000313" key="2">
    <source>
        <dbReference type="EMBL" id="TWT78282.1"/>
    </source>
</evidence>
<evidence type="ECO:0000313" key="3">
    <source>
        <dbReference type="Proteomes" id="UP000318478"/>
    </source>
</evidence>
<gene>
    <name evidence="2" type="ORF">Pla123a_10730</name>
</gene>
<keyword evidence="1" id="KW-0812">Transmembrane</keyword>
<name>A0A5C5YTF6_9BACT</name>
<proteinExistence type="predicted"/>
<reference evidence="2 3" key="1">
    <citation type="submission" date="2019-02" db="EMBL/GenBank/DDBJ databases">
        <title>Deep-cultivation of Planctomycetes and their phenomic and genomic characterization uncovers novel biology.</title>
        <authorList>
            <person name="Wiegand S."/>
            <person name="Jogler M."/>
            <person name="Boedeker C."/>
            <person name="Pinto D."/>
            <person name="Vollmers J."/>
            <person name="Rivas-Marin E."/>
            <person name="Kohn T."/>
            <person name="Peeters S.H."/>
            <person name="Heuer A."/>
            <person name="Rast P."/>
            <person name="Oberbeckmann S."/>
            <person name="Bunk B."/>
            <person name="Jeske O."/>
            <person name="Meyerdierks A."/>
            <person name="Storesund J.E."/>
            <person name="Kallscheuer N."/>
            <person name="Luecker S."/>
            <person name="Lage O.M."/>
            <person name="Pohl T."/>
            <person name="Merkel B.J."/>
            <person name="Hornburger P."/>
            <person name="Mueller R.-W."/>
            <person name="Bruemmer F."/>
            <person name="Labrenz M."/>
            <person name="Spormann A.M."/>
            <person name="Op Den Camp H."/>
            <person name="Overmann J."/>
            <person name="Amann R."/>
            <person name="Jetten M.S.M."/>
            <person name="Mascher T."/>
            <person name="Medema M.H."/>
            <person name="Devos D.P."/>
            <person name="Kaster A.-K."/>
            <person name="Ovreas L."/>
            <person name="Rohde M."/>
            <person name="Galperin M.Y."/>
            <person name="Jogler C."/>
        </authorList>
    </citation>
    <scope>NUCLEOTIDE SEQUENCE [LARGE SCALE GENOMIC DNA]</scope>
    <source>
        <strain evidence="2 3">Pla123a</strain>
    </source>
</reference>
<dbReference type="AlphaFoldDB" id="A0A5C5YTF6"/>
<organism evidence="2 3">
    <name type="scientific">Posidoniimonas polymericola</name>
    <dbReference type="NCBI Taxonomy" id="2528002"/>
    <lineage>
        <taxon>Bacteria</taxon>
        <taxon>Pseudomonadati</taxon>
        <taxon>Planctomycetota</taxon>
        <taxon>Planctomycetia</taxon>
        <taxon>Pirellulales</taxon>
        <taxon>Lacipirellulaceae</taxon>
        <taxon>Posidoniimonas</taxon>
    </lineage>
</organism>
<comment type="caution">
    <text evidence="2">The sequence shown here is derived from an EMBL/GenBank/DDBJ whole genome shotgun (WGS) entry which is preliminary data.</text>
</comment>
<keyword evidence="1" id="KW-0472">Membrane</keyword>
<accession>A0A5C5YTF6</accession>
<protein>
    <submittedName>
        <fullName evidence="2">Uncharacterized protein</fullName>
    </submittedName>
</protein>
<feature type="transmembrane region" description="Helical" evidence="1">
    <location>
        <begin position="91"/>
        <end position="111"/>
    </location>
</feature>
<sequence length="123" mass="13688">MLNGNAVLEELSARGKRYTRLTYQEHQALKAANAPQDLQAFFNDHDYAITVADEASVETIVDEIVAIWKQRQAAETKQAILSGLVSHPLGLVLLLLALPFYACFRIVRVVAGKRSPTTPRLNR</sequence>
<dbReference type="EMBL" id="SJPO01000002">
    <property type="protein sequence ID" value="TWT78282.1"/>
    <property type="molecule type" value="Genomic_DNA"/>
</dbReference>
<evidence type="ECO:0000256" key="1">
    <source>
        <dbReference type="SAM" id="Phobius"/>
    </source>
</evidence>